<proteinExistence type="predicted"/>
<dbReference type="PANTHER" id="PTHR15503">
    <property type="entry name" value="LDOC1 RELATED"/>
    <property type="match status" value="1"/>
</dbReference>
<dbReference type="CDD" id="cd00303">
    <property type="entry name" value="retropepsin_like"/>
    <property type="match status" value="1"/>
</dbReference>
<gene>
    <name evidence="1" type="ORF">Tci_564682</name>
</gene>
<comment type="caution">
    <text evidence="1">The sequence shown here is derived from an EMBL/GenBank/DDBJ whole genome shotgun (WGS) entry which is preliminary data.</text>
</comment>
<name>A0A699IX43_TANCI</name>
<dbReference type="Gene3D" id="2.40.70.10">
    <property type="entry name" value="Acid Proteases"/>
    <property type="match status" value="1"/>
</dbReference>
<sequence>MKVMQVYYATNELPTPPPPAPIALPSSPVLSPQFDPRDFFLPEEILPPQKQARFLSHSSADLSAPPQIFEIGESSHKTHLERHEEHIKTILNHLDELPLERIEKMKDKIRGLGNGRISYLGGRGMKPLEVNQMAPKRTSTSAAPVMTQAAIRKLVADSVATALEAQAANVEMLTIPIETLNQEKLRTCRNKGPATGSNLLPVSVTCHAYREKGNYRNQCPKANNNAHGRAYMLRDKNSHQNSNVVTGTFLLNQQLARVLFDSGADKSFVSISLASMLNFPPITIDAIYNSEMADGNLVSTNAVIQGCTVTLLNKPFEIDLMPIKLSSFDVVIGMDWLSKYHAKILCDEKVVYIPIDGETLIIQ</sequence>
<accession>A0A699IX43</accession>
<evidence type="ECO:0000313" key="1">
    <source>
        <dbReference type="EMBL" id="GEZ92709.1"/>
    </source>
</evidence>
<organism evidence="1">
    <name type="scientific">Tanacetum cinerariifolium</name>
    <name type="common">Dalmatian daisy</name>
    <name type="synonym">Chrysanthemum cinerariifolium</name>
    <dbReference type="NCBI Taxonomy" id="118510"/>
    <lineage>
        <taxon>Eukaryota</taxon>
        <taxon>Viridiplantae</taxon>
        <taxon>Streptophyta</taxon>
        <taxon>Embryophyta</taxon>
        <taxon>Tracheophyta</taxon>
        <taxon>Spermatophyta</taxon>
        <taxon>Magnoliopsida</taxon>
        <taxon>eudicotyledons</taxon>
        <taxon>Gunneridae</taxon>
        <taxon>Pentapetalae</taxon>
        <taxon>asterids</taxon>
        <taxon>campanulids</taxon>
        <taxon>Asterales</taxon>
        <taxon>Asteraceae</taxon>
        <taxon>Asteroideae</taxon>
        <taxon>Anthemideae</taxon>
        <taxon>Anthemidinae</taxon>
        <taxon>Tanacetum</taxon>
    </lineage>
</organism>
<feature type="non-terminal residue" evidence="1">
    <location>
        <position position="363"/>
    </location>
</feature>
<keyword evidence="1" id="KW-0548">Nucleotidyltransferase</keyword>
<dbReference type="PANTHER" id="PTHR15503:SF45">
    <property type="entry name" value="RNA-DIRECTED DNA POLYMERASE HOMOLOG"/>
    <property type="match status" value="1"/>
</dbReference>
<dbReference type="EMBL" id="BKCJ010343155">
    <property type="protein sequence ID" value="GEZ92709.1"/>
    <property type="molecule type" value="Genomic_DNA"/>
</dbReference>
<dbReference type="InterPro" id="IPR032567">
    <property type="entry name" value="RTL1-rel"/>
</dbReference>
<dbReference type="GO" id="GO:0003964">
    <property type="term" value="F:RNA-directed DNA polymerase activity"/>
    <property type="evidence" value="ECO:0007669"/>
    <property type="project" value="UniProtKB-KW"/>
</dbReference>
<dbReference type="InterPro" id="IPR021109">
    <property type="entry name" value="Peptidase_aspartic_dom_sf"/>
</dbReference>
<dbReference type="AlphaFoldDB" id="A0A699IX43"/>
<keyword evidence="1" id="KW-0808">Transferase</keyword>
<keyword evidence="1" id="KW-0695">RNA-directed DNA polymerase</keyword>
<dbReference type="SUPFAM" id="SSF50630">
    <property type="entry name" value="Acid proteases"/>
    <property type="match status" value="1"/>
</dbReference>
<reference evidence="1" key="1">
    <citation type="journal article" date="2019" name="Sci. Rep.">
        <title>Draft genome of Tanacetum cinerariifolium, the natural source of mosquito coil.</title>
        <authorList>
            <person name="Yamashiro T."/>
            <person name="Shiraishi A."/>
            <person name="Satake H."/>
            <person name="Nakayama K."/>
        </authorList>
    </citation>
    <scope>NUCLEOTIDE SEQUENCE</scope>
</reference>
<protein>
    <submittedName>
        <fullName evidence="1">Reverse transcriptase domain-containing protein</fullName>
    </submittedName>
</protein>
<dbReference type="Pfam" id="PF08284">
    <property type="entry name" value="RVP_2"/>
    <property type="match status" value="1"/>
</dbReference>